<feature type="transmembrane region" description="Helical" evidence="1">
    <location>
        <begin position="135"/>
        <end position="153"/>
    </location>
</feature>
<evidence type="ECO:0000313" key="3">
    <source>
        <dbReference type="Proteomes" id="UP000617531"/>
    </source>
</evidence>
<keyword evidence="1" id="KW-0812">Transmembrane</keyword>
<keyword evidence="1" id="KW-0472">Membrane</keyword>
<gene>
    <name evidence="2" type="ORF">GCM10011600_22810</name>
</gene>
<comment type="caution">
    <text evidence="2">The sequence shown here is derived from an EMBL/GenBank/DDBJ whole genome shotgun (WGS) entry which is preliminary data.</text>
</comment>
<sequence length="181" mass="19547">MALSRKRQRELNRLKRDAERLWDEQREAIEHATVVLKDARRQAANFAREEVRPRVREGFGAARDGFGAAREAASTARERFADDVLPAISGTIGSALAVLEAAKNPAVRDVVRRISKAGQKAGVVTPPKSGGPGKYILLGLGVVAVAGIAYAAWQTLRADDDLWIEDLGDPGSADIGDDDDF</sequence>
<name>A0A8J3M213_9MICO</name>
<dbReference type="AlphaFoldDB" id="A0A8J3M213"/>
<accession>A0A8J3M213</accession>
<dbReference type="Proteomes" id="UP000617531">
    <property type="component" value="Unassembled WGS sequence"/>
</dbReference>
<evidence type="ECO:0000313" key="2">
    <source>
        <dbReference type="EMBL" id="GHF21373.1"/>
    </source>
</evidence>
<keyword evidence="3" id="KW-1185">Reference proteome</keyword>
<organism evidence="2 3">
    <name type="scientific">Pseudolysinimonas yzui</name>
    <dbReference type="NCBI Taxonomy" id="2708254"/>
    <lineage>
        <taxon>Bacteria</taxon>
        <taxon>Bacillati</taxon>
        <taxon>Actinomycetota</taxon>
        <taxon>Actinomycetes</taxon>
        <taxon>Micrococcales</taxon>
        <taxon>Microbacteriaceae</taxon>
        <taxon>Pseudolysinimonas</taxon>
    </lineage>
</organism>
<dbReference type="RefSeq" id="WP_191283643.1">
    <property type="nucleotide sequence ID" value="NZ_BNAI01000005.1"/>
</dbReference>
<dbReference type="EMBL" id="BNAI01000005">
    <property type="protein sequence ID" value="GHF21373.1"/>
    <property type="molecule type" value="Genomic_DNA"/>
</dbReference>
<proteinExistence type="predicted"/>
<reference evidence="2" key="2">
    <citation type="submission" date="2020-09" db="EMBL/GenBank/DDBJ databases">
        <authorList>
            <person name="Sun Q."/>
            <person name="Zhou Y."/>
        </authorList>
    </citation>
    <scope>NUCLEOTIDE SEQUENCE</scope>
    <source>
        <strain evidence="2">CGMCC 1.16548</strain>
    </source>
</reference>
<keyword evidence="1" id="KW-1133">Transmembrane helix</keyword>
<evidence type="ECO:0008006" key="4">
    <source>
        <dbReference type="Google" id="ProtNLM"/>
    </source>
</evidence>
<protein>
    <recommendedName>
        <fullName evidence="4">DNA helicase</fullName>
    </recommendedName>
</protein>
<evidence type="ECO:0000256" key="1">
    <source>
        <dbReference type="SAM" id="Phobius"/>
    </source>
</evidence>
<reference evidence="2" key="1">
    <citation type="journal article" date="2014" name="Int. J. Syst. Evol. Microbiol.">
        <title>Complete genome sequence of Corynebacterium casei LMG S-19264T (=DSM 44701T), isolated from a smear-ripened cheese.</title>
        <authorList>
            <consortium name="US DOE Joint Genome Institute (JGI-PGF)"/>
            <person name="Walter F."/>
            <person name="Albersmeier A."/>
            <person name="Kalinowski J."/>
            <person name="Ruckert C."/>
        </authorList>
    </citation>
    <scope>NUCLEOTIDE SEQUENCE</scope>
    <source>
        <strain evidence="2">CGMCC 1.16548</strain>
    </source>
</reference>